<comment type="caution">
    <text evidence="3">The sequence shown here is derived from an EMBL/GenBank/DDBJ whole genome shotgun (WGS) entry which is preliminary data.</text>
</comment>
<evidence type="ECO:0000313" key="3">
    <source>
        <dbReference type="EMBL" id="KAI1879399.1"/>
    </source>
</evidence>
<feature type="compositionally biased region" description="Basic and acidic residues" evidence="1">
    <location>
        <begin position="183"/>
        <end position="195"/>
    </location>
</feature>
<evidence type="ECO:0000256" key="1">
    <source>
        <dbReference type="SAM" id="MobiDB-lite"/>
    </source>
</evidence>
<dbReference type="EMBL" id="JAFIMR010000004">
    <property type="protein sequence ID" value="KAI1879399.1"/>
    <property type="molecule type" value="Genomic_DNA"/>
</dbReference>
<feature type="transmembrane region" description="Helical" evidence="2">
    <location>
        <begin position="83"/>
        <end position="103"/>
    </location>
</feature>
<feature type="compositionally biased region" description="Basic and acidic residues" evidence="1">
    <location>
        <begin position="133"/>
        <end position="150"/>
    </location>
</feature>
<evidence type="ECO:0000313" key="4">
    <source>
        <dbReference type="Proteomes" id="UP000829685"/>
    </source>
</evidence>
<accession>A0A9Q0AQB9</accession>
<dbReference type="Pfam" id="PF17254">
    <property type="entry name" value="DUF5321"/>
    <property type="match status" value="1"/>
</dbReference>
<keyword evidence="2" id="KW-1133">Transmembrane helix</keyword>
<gene>
    <name evidence="3" type="ORF">JX265_002353</name>
</gene>
<proteinExistence type="predicted"/>
<dbReference type="AlphaFoldDB" id="A0A9Q0AQB9"/>
<feature type="region of interest" description="Disordered" evidence="1">
    <location>
        <begin position="183"/>
        <end position="234"/>
    </location>
</feature>
<dbReference type="InterPro" id="IPR035213">
    <property type="entry name" value="DUF5321"/>
</dbReference>
<dbReference type="Proteomes" id="UP000829685">
    <property type="component" value="Unassembled WGS sequence"/>
</dbReference>
<feature type="region of interest" description="Disordered" evidence="1">
    <location>
        <begin position="133"/>
        <end position="167"/>
    </location>
</feature>
<evidence type="ECO:0000256" key="2">
    <source>
        <dbReference type="SAM" id="Phobius"/>
    </source>
</evidence>
<keyword evidence="4" id="KW-1185">Reference proteome</keyword>
<keyword evidence="2" id="KW-0812">Transmembrane</keyword>
<protein>
    <submittedName>
        <fullName evidence="3">Uncharacterized protein</fullName>
    </submittedName>
</protein>
<sequence length="234" mass="26305">MKQALRRQALRAPVGTRSAVAHQARTAILPPLARSYSSAPTIAQTSFWKSLIPKPWRPREKRPDVYFGPPKTLKKPKKDWNPATFYIVIFLFIGSMSIQMISLRNDFNTHMRRAETRIGILREVIEKLQRGEEVDVEKELGTGDAEKEQEWEQGWLEPKAKGAVPESRVIDTKAVLKEIERDDAIRAAKKSDRPKHSSGAKAEAKEPKADAPGSQQNATSDKPKAATVNYSGFF</sequence>
<keyword evidence="2" id="KW-0472">Membrane</keyword>
<organism evidence="3 4">
    <name type="scientific">Neoarthrinium moseri</name>
    <dbReference type="NCBI Taxonomy" id="1658444"/>
    <lineage>
        <taxon>Eukaryota</taxon>
        <taxon>Fungi</taxon>
        <taxon>Dikarya</taxon>
        <taxon>Ascomycota</taxon>
        <taxon>Pezizomycotina</taxon>
        <taxon>Sordariomycetes</taxon>
        <taxon>Xylariomycetidae</taxon>
        <taxon>Amphisphaeriales</taxon>
        <taxon>Apiosporaceae</taxon>
        <taxon>Neoarthrinium</taxon>
    </lineage>
</organism>
<reference evidence="3" key="1">
    <citation type="submission" date="2021-03" db="EMBL/GenBank/DDBJ databases">
        <title>Revisited historic fungal species revealed as producer of novel bioactive compounds through whole genome sequencing and comparative genomics.</title>
        <authorList>
            <person name="Vignolle G.A."/>
            <person name="Hochenegger N."/>
            <person name="Mach R.L."/>
            <person name="Mach-Aigner A.R."/>
            <person name="Javad Rahimi M."/>
            <person name="Salim K.A."/>
            <person name="Chan C.M."/>
            <person name="Lim L.B.L."/>
            <person name="Cai F."/>
            <person name="Druzhinina I.S."/>
            <person name="U'Ren J.M."/>
            <person name="Derntl C."/>
        </authorList>
    </citation>
    <scope>NUCLEOTIDE SEQUENCE</scope>
    <source>
        <strain evidence="3">TUCIM 5799</strain>
    </source>
</reference>
<name>A0A9Q0AQB9_9PEZI</name>